<dbReference type="InterPro" id="IPR043128">
    <property type="entry name" value="Rev_trsase/Diguanyl_cyclase"/>
</dbReference>
<evidence type="ECO:0000256" key="1">
    <source>
        <dbReference type="ARBA" id="ARBA00012528"/>
    </source>
</evidence>
<feature type="transmembrane region" description="Helical" evidence="3">
    <location>
        <begin position="338"/>
        <end position="360"/>
    </location>
</feature>
<dbReference type="PROSITE" id="PS50887">
    <property type="entry name" value="GGDEF"/>
    <property type="match status" value="1"/>
</dbReference>
<evidence type="ECO:0000259" key="5">
    <source>
        <dbReference type="PROSITE" id="PS50887"/>
    </source>
</evidence>
<keyword evidence="4" id="KW-0732">Signal</keyword>
<evidence type="ECO:0000256" key="4">
    <source>
        <dbReference type="SAM" id="SignalP"/>
    </source>
</evidence>
<feature type="chain" id="PRO_5045928210" description="diguanylate cyclase" evidence="4">
    <location>
        <begin position="25"/>
        <end position="573"/>
    </location>
</feature>
<protein>
    <recommendedName>
        <fullName evidence="1">diguanylate cyclase</fullName>
        <ecNumber evidence="1">2.7.7.65</ecNumber>
    </recommendedName>
</protein>
<feature type="transmembrane region" description="Helical" evidence="3">
    <location>
        <begin position="305"/>
        <end position="326"/>
    </location>
</feature>
<dbReference type="Proteomes" id="UP001596114">
    <property type="component" value="Unassembled WGS sequence"/>
</dbReference>
<evidence type="ECO:0000256" key="3">
    <source>
        <dbReference type="SAM" id="Phobius"/>
    </source>
</evidence>
<keyword evidence="6" id="KW-0808">Transferase</keyword>
<feature type="domain" description="GGDEF" evidence="5">
    <location>
        <begin position="433"/>
        <end position="566"/>
    </location>
</feature>
<dbReference type="InterPro" id="IPR050469">
    <property type="entry name" value="Diguanylate_Cyclase"/>
</dbReference>
<organism evidence="6 7">
    <name type="scientific">Rhodanobacter ginsengisoli</name>
    <dbReference type="NCBI Taxonomy" id="418646"/>
    <lineage>
        <taxon>Bacteria</taxon>
        <taxon>Pseudomonadati</taxon>
        <taxon>Pseudomonadota</taxon>
        <taxon>Gammaproteobacteria</taxon>
        <taxon>Lysobacterales</taxon>
        <taxon>Rhodanobacteraceae</taxon>
        <taxon>Rhodanobacter</taxon>
    </lineage>
</organism>
<keyword evidence="7" id="KW-1185">Reference proteome</keyword>
<feature type="transmembrane region" description="Helical" evidence="3">
    <location>
        <begin position="251"/>
        <end position="269"/>
    </location>
</feature>
<dbReference type="Gene3D" id="2.60.40.2380">
    <property type="match status" value="1"/>
</dbReference>
<dbReference type="Pfam" id="PF00990">
    <property type="entry name" value="GGDEF"/>
    <property type="match status" value="1"/>
</dbReference>
<feature type="transmembrane region" description="Helical" evidence="3">
    <location>
        <begin position="218"/>
        <end position="239"/>
    </location>
</feature>
<dbReference type="EC" id="2.7.7.65" evidence="1"/>
<dbReference type="PANTHER" id="PTHR45138:SF9">
    <property type="entry name" value="DIGUANYLATE CYCLASE DGCM-RELATED"/>
    <property type="match status" value="1"/>
</dbReference>
<dbReference type="Pfam" id="PF07695">
    <property type="entry name" value="7TMR-DISM_7TM"/>
    <property type="match status" value="1"/>
</dbReference>
<comment type="caution">
    <text evidence="6">The sequence shown here is derived from an EMBL/GenBank/DDBJ whole genome shotgun (WGS) entry which is preliminary data.</text>
</comment>
<dbReference type="InterPro" id="IPR000160">
    <property type="entry name" value="GGDEF_dom"/>
</dbReference>
<feature type="transmembrane region" description="Helical" evidence="3">
    <location>
        <begin position="188"/>
        <end position="206"/>
    </location>
</feature>
<dbReference type="Pfam" id="PF07696">
    <property type="entry name" value="7TMR-DISMED2"/>
    <property type="match status" value="1"/>
</dbReference>
<feature type="signal peptide" evidence="4">
    <location>
        <begin position="1"/>
        <end position="24"/>
    </location>
</feature>
<dbReference type="RefSeq" id="WP_377318364.1">
    <property type="nucleotide sequence ID" value="NZ_JBHSNF010000001.1"/>
</dbReference>
<gene>
    <name evidence="6" type="ORF">ACFPPA_06340</name>
</gene>
<accession>A0ABW0QKQ2</accession>
<dbReference type="InterPro" id="IPR011622">
    <property type="entry name" value="7TMR_DISM_rcpt_extracell_dom2"/>
</dbReference>
<dbReference type="GO" id="GO:0052621">
    <property type="term" value="F:diguanylate cyclase activity"/>
    <property type="evidence" value="ECO:0007669"/>
    <property type="project" value="UniProtKB-EC"/>
</dbReference>
<dbReference type="PANTHER" id="PTHR45138">
    <property type="entry name" value="REGULATORY COMPONENTS OF SENSORY TRANSDUCTION SYSTEM"/>
    <property type="match status" value="1"/>
</dbReference>
<comment type="catalytic activity">
    <reaction evidence="2">
        <text>2 GTP = 3',3'-c-di-GMP + 2 diphosphate</text>
        <dbReference type="Rhea" id="RHEA:24898"/>
        <dbReference type="ChEBI" id="CHEBI:33019"/>
        <dbReference type="ChEBI" id="CHEBI:37565"/>
        <dbReference type="ChEBI" id="CHEBI:58805"/>
        <dbReference type="EC" id="2.7.7.65"/>
    </reaction>
</comment>
<evidence type="ECO:0000313" key="7">
    <source>
        <dbReference type="Proteomes" id="UP001596114"/>
    </source>
</evidence>
<dbReference type="InterPro" id="IPR029787">
    <property type="entry name" value="Nucleotide_cyclase"/>
</dbReference>
<dbReference type="InterPro" id="IPR011623">
    <property type="entry name" value="7TMR_DISM_rcpt_extracell_dom1"/>
</dbReference>
<name>A0ABW0QKQ2_9GAMM</name>
<dbReference type="CDD" id="cd01949">
    <property type="entry name" value="GGDEF"/>
    <property type="match status" value="1"/>
</dbReference>
<keyword evidence="3" id="KW-1133">Transmembrane helix</keyword>
<evidence type="ECO:0000256" key="2">
    <source>
        <dbReference type="ARBA" id="ARBA00034247"/>
    </source>
</evidence>
<proteinExistence type="predicted"/>
<dbReference type="NCBIfam" id="TIGR00254">
    <property type="entry name" value="GGDEF"/>
    <property type="match status" value="1"/>
</dbReference>
<keyword evidence="3" id="KW-0472">Membrane</keyword>
<dbReference type="SMART" id="SM00267">
    <property type="entry name" value="GGDEF"/>
    <property type="match status" value="1"/>
</dbReference>
<dbReference type="EMBL" id="JBHSNF010000001">
    <property type="protein sequence ID" value="MFC5525358.1"/>
    <property type="molecule type" value="Genomic_DNA"/>
</dbReference>
<keyword evidence="3" id="KW-0812">Transmembrane</keyword>
<keyword evidence="6" id="KW-0548">Nucleotidyltransferase</keyword>
<evidence type="ECO:0000313" key="6">
    <source>
        <dbReference type="EMBL" id="MFC5525358.1"/>
    </source>
</evidence>
<reference evidence="7" key="1">
    <citation type="journal article" date="2019" name="Int. J. Syst. Evol. Microbiol.">
        <title>The Global Catalogue of Microorganisms (GCM) 10K type strain sequencing project: providing services to taxonomists for standard genome sequencing and annotation.</title>
        <authorList>
            <consortium name="The Broad Institute Genomics Platform"/>
            <consortium name="The Broad Institute Genome Sequencing Center for Infectious Disease"/>
            <person name="Wu L."/>
            <person name="Ma J."/>
        </authorList>
    </citation>
    <scope>NUCLEOTIDE SEQUENCE [LARGE SCALE GENOMIC DNA]</scope>
    <source>
        <strain evidence="7">CGMCC 1.16619</strain>
    </source>
</reference>
<sequence>MEIRTCSARLLLLALLLVCGNLSATVTLRQMDGRPLGTATSYLQETTAPLTLEQALSAYGHGAFTASLKPVLTFGIGPKPVWIHLGIDNDAAATQIRRLTVGISWLDHVDIYVRHDDRTTATWRMGDRLPFALRPIDSHVFAADVGLPPGRSDLMLRIATFDPMVLPISLQAPAQAASAEGRESASYAFIYGFMFALLAYNLMLFIGMHASRYGLYSLYLATFMLTNVAYTGYGFQWLWPTHPGWTQWSQPTLMILCASCGLLFARNFLDTHRHFPRLHRGILACIAIGALALVGTALIDWQSAALVLAFAFVTVFTVLMLGLGVLSVRAGLPAGRYFLLAAACSMAGDVLTVLAVLGIVPFDDWTFRAAEAGMLLDATLLALALTYQFREGEERREKAEHLARLDPLTGINNRRSFDSIGESIWSIARRNDRHLSVIVLDLDHFKRINDAHGHACGDEVLKATANLLHQTLRDSDIIARWGGEEFIVLLPETGLAEAVALAERLRDAIANLCIIRQGVSIKITASLGVTERRPGQQTLEALIAEADHLMYQAKDLERNRVCHTMEKEMEVDG</sequence>
<dbReference type="SUPFAM" id="SSF55073">
    <property type="entry name" value="Nucleotide cyclase"/>
    <property type="match status" value="1"/>
</dbReference>
<feature type="transmembrane region" description="Helical" evidence="3">
    <location>
        <begin position="281"/>
        <end position="299"/>
    </location>
</feature>
<dbReference type="Gene3D" id="3.30.70.270">
    <property type="match status" value="1"/>
</dbReference>